<proteinExistence type="predicted"/>
<reference evidence="5 6" key="1">
    <citation type="submission" date="2024-06" db="EMBL/GenBank/DDBJ databases">
        <title>The Natural Products Discovery Center: Release of the First 8490 Sequenced Strains for Exploring Actinobacteria Biosynthetic Diversity.</title>
        <authorList>
            <person name="Kalkreuter E."/>
            <person name="Kautsar S.A."/>
            <person name="Yang D."/>
            <person name="Bader C.D."/>
            <person name="Teijaro C.N."/>
            <person name="Fluegel L."/>
            <person name="Davis C.M."/>
            <person name="Simpson J.R."/>
            <person name="Lauterbach L."/>
            <person name="Steele A.D."/>
            <person name="Gui C."/>
            <person name="Meng S."/>
            <person name="Li G."/>
            <person name="Viehrig K."/>
            <person name="Ye F."/>
            <person name="Su P."/>
            <person name="Kiefer A.F."/>
            <person name="Nichols A."/>
            <person name="Cepeda A.J."/>
            <person name="Yan W."/>
            <person name="Fan B."/>
            <person name="Jiang Y."/>
            <person name="Adhikari A."/>
            <person name="Zheng C.-J."/>
            <person name="Schuster L."/>
            <person name="Cowan T.M."/>
            <person name="Smanski M.J."/>
            <person name="Chevrette M.G."/>
            <person name="De Carvalho L.P.S."/>
            <person name="Shen B."/>
        </authorList>
    </citation>
    <scope>NUCLEOTIDE SEQUENCE [LARGE SCALE GENOMIC DNA]</scope>
    <source>
        <strain evidence="5 6">NPDC006337</strain>
    </source>
</reference>
<feature type="domain" description="Sortilin N-terminal" evidence="4">
    <location>
        <begin position="150"/>
        <end position="261"/>
    </location>
</feature>
<accession>A0ABV2W5Y4</accession>
<dbReference type="InterPro" id="IPR031778">
    <property type="entry name" value="Sortilin_N"/>
</dbReference>
<keyword evidence="6" id="KW-1185">Reference proteome</keyword>
<dbReference type="InterPro" id="IPR052025">
    <property type="entry name" value="Xyloglucanase_GH74"/>
</dbReference>
<sequence length="332" mass="33643">MSSTSRKTKPSVAAAKTTAAARPTKAERRRARAAEQAAAARRAEQRARRLRWGGAVLAVAVVAVGGVFVSTRSDSGGSTSTGSATEPFVGGDLHTVSVLGNRLFVGGHAAVAVSGNGGKTWKDVPSLRDADAMGWATTKDAVLVGGHPGLYRSTNGGATFTKVTGKGAVGDVHGIGGSGDTVYIASPESGLLASTDGGTTWKTVNAEAGRSFMGSILVDPKNPQRLIAPDMAGALKTSTDGGRTWKDLGGPTGAMAAAWNPKNINQIYAVGMNGAEQSADGGKTWKEADLPKGTSAVGYDATGSALYAGALDGQTARTYRSTDGGTTWKATS</sequence>
<dbReference type="Pfam" id="PF02012">
    <property type="entry name" value="BNR"/>
    <property type="match status" value="1"/>
</dbReference>
<dbReference type="PANTHER" id="PTHR43739:SF5">
    <property type="entry name" value="EXO-ALPHA-SIALIDASE"/>
    <property type="match status" value="1"/>
</dbReference>
<evidence type="ECO:0000256" key="2">
    <source>
        <dbReference type="SAM" id="MobiDB-lite"/>
    </source>
</evidence>
<dbReference type="InterPro" id="IPR002860">
    <property type="entry name" value="BNR_rpt"/>
</dbReference>
<dbReference type="CDD" id="cd15482">
    <property type="entry name" value="Sialidase_non-viral"/>
    <property type="match status" value="1"/>
</dbReference>
<feature type="transmembrane region" description="Helical" evidence="3">
    <location>
        <begin position="50"/>
        <end position="69"/>
    </location>
</feature>
<dbReference type="Proteomes" id="UP001550378">
    <property type="component" value="Unassembled WGS sequence"/>
</dbReference>
<dbReference type="RefSeq" id="WP_189906271.1">
    <property type="nucleotide sequence ID" value="NZ_JBEXZP010000009.1"/>
</dbReference>
<evidence type="ECO:0000256" key="3">
    <source>
        <dbReference type="SAM" id="Phobius"/>
    </source>
</evidence>
<keyword evidence="1" id="KW-0677">Repeat</keyword>
<name>A0ABV2W5Y4_9ACTN</name>
<keyword evidence="3" id="KW-0812">Transmembrane</keyword>
<feature type="compositionally biased region" description="Low complexity" evidence="2">
    <location>
        <begin position="13"/>
        <end position="23"/>
    </location>
</feature>
<feature type="region of interest" description="Disordered" evidence="2">
    <location>
        <begin position="1"/>
        <end position="39"/>
    </location>
</feature>
<organism evidence="5 6">
    <name type="scientific">Streptomyces lavendulocolor</name>
    <dbReference type="NCBI Taxonomy" id="67316"/>
    <lineage>
        <taxon>Bacteria</taxon>
        <taxon>Bacillati</taxon>
        <taxon>Actinomycetota</taxon>
        <taxon>Actinomycetes</taxon>
        <taxon>Kitasatosporales</taxon>
        <taxon>Streptomycetaceae</taxon>
        <taxon>Streptomyces</taxon>
    </lineage>
</organism>
<dbReference type="Gene3D" id="2.130.10.10">
    <property type="entry name" value="YVTN repeat-like/Quinoprotein amine dehydrogenase"/>
    <property type="match status" value="2"/>
</dbReference>
<keyword evidence="3" id="KW-1133">Transmembrane helix</keyword>
<dbReference type="SUPFAM" id="SSF110296">
    <property type="entry name" value="Oligoxyloglucan reducing end-specific cellobiohydrolase"/>
    <property type="match status" value="2"/>
</dbReference>
<evidence type="ECO:0000256" key="1">
    <source>
        <dbReference type="ARBA" id="ARBA00022737"/>
    </source>
</evidence>
<comment type="caution">
    <text evidence="5">The sequence shown here is derived from an EMBL/GenBank/DDBJ whole genome shotgun (WGS) entry which is preliminary data.</text>
</comment>
<evidence type="ECO:0000259" key="4">
    <source>
        <dbReference type="Pfam" id="PF15902"/>
    </source>
</evidence>
<protein>
    <recommendedName>
        <fullName evidence="4">Sortilin N-terminal domain-containing protein</fullName>
    </recommendedName>
</protein>
<dbReference type="Pfam" id="PF15902">
    <property type="entry name" value="Sortilin-Vps10"/>
    <property type="match status" value="1"/>
</dbReference>
<dbReference type="EMBL" id="JBEXZR010000006">
    <property type="protein sequence ID" value="MEU0707670.1"/>
    <property type="molecule type" value="Genomic_DNA"/>
</dbReference>
<keyword evidence="3" id="KW-0472">Membrane</keyword>
<dbReference type="InterPro" id="IPR015943">
    <property type="entry name" value="WD40/YVTN_repeat-like_dom_sf"/>
</dbReference>
<dbReference type="PANTHER" id="PTHR43739">
    <property type="entry name" value="XYLOGLUCANASE (EUROFUNG)"/>
    <property type="match status" value="1"/>
</dbReference>
<evidence type="ECO:0000313" key="6">
    <source>
        <dbReference type="Proteomes" id="UP001550378"/>
    </source>
</evidence>
<gene>
    <name evidence="5" type="ORF">ABZ508_09895</name>
</gene>
<evidence type="ECO:0000313" key="5">
    <source>
        <dbReference type="EMBL" id="MEU0707670.1"/>
    </source>
</evidence>